<comment type="caution">
    <text evidence="1">The sequence shown here is derived from an EMBL/GenBank/DDBJ whole genome shotgun (WGS) entry which is preliminary data.</text>
</comment>
<sequence>MSKPSPYAPRLPGLSPQQHDLRAQIFPWYARPCIGRANWHCSISPYQYATRPKDVHNSASLFQLCVEVMRGTTGVWEKYLVVLITFRLALVRVRVNEDAFRPRLNRYSRFILELLGDFGSVWKGMMKSLRPIQHRAPPNPILIAFTKSTSVKRITRFPSPHSSTSSNLKYSSQSITVSSHHYESGQLHVLHLRLGNLHVVSAFNSFPFSIMSLFASGFSRRPIQLKTKTAILEAWIGEGGSTMQEENFAENRSKDKFLSIVRAGLRTTPPSQPKSIYGLQEIFPEIRKAIYAHLLSNFETSTPRSTHTTLDRTSVSPIKAKFKEVLAG</sequence>
<evidence type="ECO:0000313" key="1">
    <source>
        <dbReference type="EMBL" id="KAF2476057.1"/>
    </source>
</evidence>
<proteinExistence type="predicted"/>
<protein>
    <submittedName>
        <fullName evidence="1">Uncharacterized protein</fullName>
    </submittedName>
</protein>
<accession>A0ACB6RAD8</accession>
<keyword evidence="2" id="KW-1185">Reference proteome</keyword>
<gene>
    <name evidence="1" type="ORF">BDR25DRAFT_350324</name>
</gene>
<dbReference type="EMBL" id="MU003495">
    <property type="protein sequence ID" value="KAF2476057.1"/>
    <property type="molecule type" value="Genomic_DNA"/>
</dbReference>
<dbReference type="Proteomes" id="UP000799755">
    <property type="component" value="Unassembled WGS sequence"/>
</dbReference>
<name>A0ACB6RAD8_9PLEO</name>
<organism evidence="1 2">
    <name type="scientific">Lindgomyces ingoldianus</name>
    <dbReference type="NCBI Taxonomy" id="673940"/>
    <lineage>
        <taxon>Eukaryota</taxon>
        <taxon>Fungi</taxon>
        <taxon>Dikarya</taxon>
        <taxon>Ascomycota</taxon>
        <taxon>Pezizomycotina</taxon>
        <taxon>Dothideomycetes</taxon>
        <taxon>Pleosporomycetidae</taxon>
        <taxon>Pleosporales</taxon>
        <taxon>Lindgomycetaceae</taxon>
        <taxon>Lindgomyces</taxon>
    </lineage>
</organism>
<evidence type="ECO:0000313" key="2">
    <source>
        <dbReference type="Proteomes" id="UP000799755"/>
    </source>
</evidence>
<reference evidence="1" key="1">
    <citation type="journal article" date="2020" name="Stud. Mycol.">
        <title>101 Dothideomycetes genomes: a test case for predicting lifestyles and emergence of pathogens.</title>
        <authorList>
            <person name="Haridas S."/>
            <person name="Albert R."/>
            <person name="Binder M."/>
            <person name="Bloem J."/>
            <person name="Labutti K."/>
            <person name="Salamov A."/>
            <person name="Andreopoulos B."/>
            <person name="Baker S."/>
            <person name="Barry K."/>
            <person name="Bills G."/>
            <person name="Bluhm B."/>
            <person name="Cannon C."/>
            <person name="Castanera R."/>
            <person name="Culley D."/>
            <person name="Daum C."/>
            <person name="Ezra D."/>
            <person name="Gonzalez J."/>
            <person name="Henrissat B."/>
            <person name="Kuo A."/>
            <person name="Liang C."/>
            <person name="Lipzen A."/>
            <person name="Lutzoni F."/>
            <person name="Magnuson J."/>
            <person name="Mondo S."/>
            <person name="Nolan M."/>
            <person name="Ohm R."/>
            <person name="Pangilinan J."/>
            <person name="Park H.-J."/>
            <person name="Ramirez L."/>
            <person name="Alfaro M."/>
            <person name="Sun H."/>
            <person name="Tritt A."/>
            <person name="Yoshinaga Y."/>
            <person name="Zwiers L.-H."/>
            <person name="Turgeon B."/>
            <person name="Goodwin S."/>
            <person name="Spatafora J."/>
            <person name="Crous P."/>
            <person name="Grigoriev I."/>
        </authorList>
    </citation>
    <scope>NUCLEOTIDE SEQUENCE</scope>
    <source>
        <strain evidence="1">ATCC 200398</strain>
    </source>
</reference>